<accession>A0ABN1L4N3</accession>
<reference evidence="1 2" key="1">
    <citation type="journal article" date="2019" name="Int. J. Syst. Evol. Microbiol.">
        <title>The Global Catalogue of Microorganisms (GCM) 10K type strain sequencing project: providing services to taxonomists for standard genome sequencing and annotation.</title>
        <authorList>
            <consortium name="The Broad Institute Genomics Platform"/>
            <consortium name="The Broad Institute Genome Sequencing Center for Infectious Disease"/>
            <person name="Wu L."/>
            <person name="Ma J."/>
        </authorList>
    </citation>
    <scope>NUCLEOTIDE SEQUENCE [LARGE SCALE GENOMIC DNA]</scope>
    <source>
        <strain evidence="1 2">JCM 15608</strain>
    </source>
</reference>
<dbReference type="Gene3D" id="3.50.50.60">
    <property type="entry name" value="FAD/NAD(P)-binding domain"/>
    <property type="match status" value="1"/>
</dbReference>
<dbReference type="Proteomes" id="UP001500021">
    <property type="component" value="Unassembled WGS sequence"/>
</dbReference>
<comment type="caution">
    <text evidence="1">The sequence shown here is derived from an EMBL/GenBank/DDBJ whole genome shotgun (WGS) entry which is preliminary data.</text>
</comment>
<dbReference type="SUPFAM" id="SSF51905">
    <property type="entry name" value="FAD/NAD(P)-binding domain"/>
    <property type="match status" value="1"/>
</dbReference>
<dbReference type="Pfam" id="PF04820">
    <property type="entry name" value="Trp_halogenase"/>
    <property type="match status" value="1"/>
</dbReference>
<dbReference type="RefSeq" id="WP_343815701.1">
    <property type="nucleotide sequence ID" value="NZ_BAAAFA010000003.1"/>
</dbReference>
<dbReference type="PANTHER" id="PTHR43747:SF4">
    <property type="entry name" value="FLAVIN-DEPENDENT TRYPTOPHAN HALOGENASE"/>
    <property type="match status" value="1"/>
</dbReference>
<evidence type="ECO:0000313" key="1">
    <source>
        <dbReference type="EMBL" id="GAA0813898.1"/>
    </source>
</evidence>
<dbReference type="InterPro" id="IPR036188">
    <property type="entry name" value="FAD/NAD-bd_sf"/>
</dbReference>
<protein>
    <submittedName>
        <fullName evidence="1">Tryptophan 7-halogenase</fullName>
    </submittedName>
</protein>
<evidence type="ECO:0000313" key="2">
    <source>
        <dbReference type="Proteomes" id="UP001500021"/>
    </source>
</evidence>
<dbReference type="InterPro" id="IPR033856">
    <property type="entry name" value="Trp_halogen"/>
</dbReference>
<gene>
    <name evidence="1" type="ORF">GCM10009111_09920</name>
</gene>
<sequence length="519" mass="58411">MSAQPKKIIILGGGSAGWMAASLIQKAWADKGTEILLIESDVINKIGVGEGSTPALRLFFNYLGIKEAEWMPACNATYKCGISFPGWTSKDDPAYADFSAYIHPFYSQADWKTGNAFMHNARLRRDGIDVPAHPDDYWLQSYLAKNFKSPIAAQQLRDEMDYGYHFDSALVGNFLKERLLSMGVKHLVDTVDDVTLNNSGEIASLITKANGEQNADIFIDCTGFAARLISKALNVDFVDYSDSLFNDRAVAIQSSIDCTQDIPSQTTSTALSSGWAWNIPLSNRYGNGYVYSSKYITDEEAEKELRAHIGKSCEGYEARVIPMRLGRLTHHWHKNVLAVGLSQGFIEPLEATALMLIQHTVELFISHYEEMFTEQRDTAGQQNIFNSQLNEVFESIKDYIVAHYRLNSRTDSQYWCDNRDNTNNSPRLNALLNAWHTKGGDFEAELTRHNAELTYFAPSWYCLFAGKGHFPTTVTKPEQHIKVAPTAEIINYCQHVSQQFSVHNEQLAKVYGDKWPKSK</sequence>
<dbReference type="PANTHER" id="PTHR43747">
    <property type="entry name" value="FAD-BINDING PROTEIN"/>
    <property type="match status" value="1"/>
</dbReference>
<dbReference type="InterPro" id="IPR006905">
    <property type="entry name" value="Flavin_halogenase"/>
</dbReference>
<proteinExistence type="predicted"/>
<dbReference type="InterPro" id="IPR050816">
    <property type="entry name" value="Flavin-dep_Halogenase_NPB"/>
</dbReference>
<name>A0ABN1L4N3_9GAMM</name>
<organism evidence="1 2">
    <name type="scientific">Colwellia asteriadis</name>
    <dbReference type="NCBI Taxonomy" id="517723"/>
    <lineage>
        <taxon>Bacteria</taxon>
        <taxon>Pseudomonadati</taxon>
        <taxon>Pseudomonadota</taxon>
        <taxon>Gammaproteobacteria</taxon>
        <taxon>Alteromonadales</taxon>
        <taxon>Colwelliaceae</taxon>
        <taxon>Colwellia</taxon>
    </lineage>
</organism>
<dbReference type="PIRSF" id="PIRSF011396">
    <property type="entry name" value="Trp_halogenase"/>
    <property type="match status" value="1"/>
</dbReference>
<dbReference type="EMBL" id="BAAAFA010000003">
    <property type="protein sequence ID" value="GAA0813898.1"/>
    <property type="molecule type" value="Genomic_DNA"/>
</dbReference>
<keyword evidence="2" id="KW-1185">Reference proteome</keyword>